<evidence type="ECO:0000256" key="4">
    <source>
        <dbReference type="ARBA" id="ARBA00022801"/>
    </source>
</evidence>
<dbReference type="GO" id="GO:0003697">
    <property type="term" value="F:single-stranded DNA binding"/>
    <property type="evidence" value="ECO:0007669"/>
    <property type="project" value="InterPro"/>
</dbReference>
<dbReference type="SUPFAM" id="SSF143081">
    <property type="entry name" value="BB1717-like"/>
    <property type="match status" value="1"/>
</dbReference>
<evidence type="ECO:0000256" key="7">
    <source>
        <dbReference type="ARBA" id="ARBA00023239"/>
    </source>
</evidence>
<keyword evidence="10" id="KW-1185">Reference proteome</keyword>
<name>A0A916ZBR8_9BACL</name>
<comment type="caution">
    <text evidence="9">The sequence shown here is derived from an EMBL/GenBank/DDBJ whole genome shotgun (WGS) entry which is preliminary data.</text>
</comment>
<evidence type="ECO:0000256" key="1">
    <source>
        <dbReference type="ARBA" id="ARBA00008136"/>
    </source>
</evidence>
<keyword evidence="6" id="KW-0238">DNA-binding</keyword>
<dbReference type="GO" id="GO:0008233">
    <property type="term" value="F:peptidase activity"/>
    <property type="evidence" value="ECO:0007669"/>
    <property type="project" value="UniProtKB-KW"/>
</dbReference>
<gene>
    <name evidence="9" type="primary">yoaM</name>
    <name evidence="9" type="ORF">GCM10010911_51390</name>
</gene>
<reference evidence="9" key="1">
    <citation type="journal article" date="2014" name="Int. J. Syst. Evol. Microbiol.">
        <title>Complete genome sequence of Corynebacterium casei LMG S-19264T (=DSM 44701T), isolated from a smear-ripened cheese.</title>
        <authorList>
            <consortium name="US DOE Joint Genome Institute (JGI-PGF)"/>
            <person name="Walter F."/>
            <person name="Albersmeier A."/>
            <person name="Kalinowski J."/>
            <person name="Ruckert C."/>
        </authorList>
    </citation>
    <scope>NUCLEOTIDE SEQUENCE</scope>
    <source>
        <strain evidence="9">CGMCC 1.15178</strain>
    </source>
</reference>
<dbReference type="PANTHER" id="PTHR13604">
    <property type="entry name" value="DC12-RELATED"/>
    <property type="match status" value="1"/>
</dbReference>
<sequence length="228" mass="25897">MCGRYTIYVGIDELITLFAIDDADIRYEYKPNYNVAPTHTVPVILNEDGRRVVDGFRWGLVPFWAKDVKIGFKMINARAETVAEKPAYGRLLKSRRVIIPADGFYEWKKEGAEKQPYRFTLKDESPYGYAGLWDEWTQPDGELLRSCTIITTTPNDLVKDVHDRMPVILPSDAVDTWLDPEISDKETLQSLLVPYPADKMACYAVSKDVGNVKNSGVNLIEKITVNSK</sequence>
<accession>A0A916ZBR8</accession>
<dbReference type="PANTHER" id="PTHR13604:SF0">
    <property type="entry name" value="ABASIC SITE PROCESSING PROTEIN HMCES"/>
    <property type="match status" value="1"/>
</dbReference>
<evidence type="ECO:0000313" key="10">
    <source>
        <dbReference type="Proteomes" id="UP000612456"/>
    </source>
</evidence>
<dbReference type="Proteomes" id="UP000612456">
    <property type="component" value="Unassembled WGS sequence"/>
</dbReference>
<evidence type="ECO:0000256" key="6">
    <source>
        <dbReference type="ARBA" id="ARBA00023125"/>
    </source>
</evidence>
<dbReference type="EC" id="3.4.-.-" evidence="8"/>
<comment type="similarity">
    <text evidence="1 8">Belongs to the SOS response-associated peptidase family.</text>
</comment>
<keyword evidence="2 8" id="KW-0645">Protease</keyword>
<keyword evidence="7" id="KW-0456">Lyase</keyword>
<dbReference type="Gene3D" id="3.90.1680.10">
    <property type="entry name" value="SOS response associated peptidase-like"/>
    <property type="match status" value="1"/>
</dbReference>
<dbReference type="InterPro" id="IPR036590">
    <property type="entry name" value="SRAP-like"/>
</dbReference>
<dbReference type="GO" id="GO:0016829">
    <property type="term" value="F:lyase activity"/>
    <property type="evidence" value="ECO:0007669"/>
    <property type="project" value="UniProtKB-KW"/>
</dbReference>
<keyword evidence="4 8" id="KW-0378">Hydrolase</keyword>
<evidence type="ECO:0000256" key="2">
    <source>
        <dbReference type="ARBA" id="ARBA00022670"/>
    </source>
</evidence>
<evidence type="ECO:0000256" key="8">
    <source>
        <dbReference type="RuleBase" id="RU364100"/>
    </source>
</evidence>
<protein>
    <recommendedName>
        <fullName evidence="8">Abasic site processing protein</fullName>
        <ecNumber evidence="8">3.4.-.-</ecNumber>
    </recommendedName>
</protein>
<dbReference type="GO" id="GO:0006508">
    <property type="term" value="P:proteolysis"/>
    <property type="evidence" value="ECO:0007669"/>
    <property type="project" value="UniProtKB-KW"/>
</dbReference>
<evidence type="ECO:0000313" key="9">
    <source>
        <dbReference type="EMBL" id="GGD86648.1"/>
    </source>
</evidence>
<reference evidence="9" key="2">
    <citation type="submission" date="2020-09" db="EMBL/GenBank/DDBJ databases">
        <authorList>
            <person name="Sun Q."/>
            <person name="Zhou Y."/>
        </authorList>
    </citation>
    <scope>NUCLEOTIDE SEQUENCE</scope>
    <source>
        <strain evidence="9">CGMCC 1.15178</strain>
    </source>
</reference>
<keyword evidence="3" id="KW-0227">DNA damage</keyword>
<dbReference type="InterPro" id="IPR003738">
    <property type="entry name" value="SRAP"/>
</dbReference>
<evidence type="ECO:0000256" key="5">
    <source>
        <dbReference type="ARBA" id="ARBA00023124"/>
    </source>
</evidence>
<evidence type="ECO:0000256" key="3">
    <source>
        <dbReference type="ARBA" id="ARBA00022763"/>
    </source>
</evidence>
<proteinExistence type="inferred from homology"/>
<dbReference type="AlphaFoldDB" id="A0A916ZBR8"/>
<keyword evidence="5" id="KW-0190">Covalent protein-DNA linkage</keyword>
<organism evidence="9 10">
    <name type="scientific">Paenibacillus nasutitermitis</name>
    <dbReference type="NCBI Taxonomy" id="1652958"/>
    <lineage>
        <taxon>Bacteria</taxon>
        <taxon>Bacillati</taxon>
        <taxon>Bacillota</taxon>
        <taxon>Bacilli</taxon>
        <taxon>Bacillales</taxon>
        <taxon>Paenibacillaceae</taxon>
        <taxon>Paenibacillus</taxon>
    </lineage>
</organism>
<dbReference type="RefSeq" id="WP_188996452.1">
    <property type="nucleotide sequence ID" value="NZ_BMHP01000004.1"/>
</dbReference>
<dbReference type="EMBL" id="BMHP01000004">
    <property type="protein sequence ID" value="GGD86648.1"/>
    <property type="molecule type" value="Genomic_DNA"/>
</dbReference>
<dbReference type="Pfam" id="PF02586">
    <property type="entry name" value="SRAP"/>
    <property type="match status" value="1"/>
</dbReference>
<dbReference type="GO" id="GO:0106300">
    <property type="term" value="P:protein-DNA covalent cross-linking repair"/>
    <property type="evidence" value="ECO:0007669"/>
    <property type="project" value="InterPro"/>
</dbReference>